<gene>
    <name evidence="1" type="ORF">S01H1_43170</name>
</gene>
<dbReference type="EMBL" id="BARS01027484">
    <property type="protein sequence ID" value="GAG12321.1"/>
    <property type="molecule type" value="Genomic_DNA"/>
</dbReference>
<organism evidence="1">
    <name type="scientific">marine sediment metagenome</name>
    <dbReference type="NCBI Taxonomy" id="412755"/>
    <lineage>
        <taxon>unclassified sequences</taxon>
        <taxon>metagenomes</taxon>
        <taxon>ecological metagenomes</taxon>
    </lineage>
</organism>
<proteinExistence type="predicted"/>
<protein>
    <submittedName>
        <fullName evidence="1">Uncharacterized protein</fullName>
    </submittedName>
</protein>
<dbReference type="Gene3D" id="3.40.50.150">
    <property type="entry name" value="Vaccinia Virus protein VP39"/>
    <property type="match status" value="1"/>
</dbReference>
<dbReference type="AlphaFoldDB" id="X0WHZ7"/>
<feature type="non-terminal residue" evidence="1">
    <location>
        <position position="1"/>
    </location>
</feature>
<accession>X0WHZ7</accession>
<dbReference type="InterPro" id="IPR029063">
    <property type="entry name" value="SAM-dependent_MTases_sf"/>
</dbReference>
<dbReference type="Pfam" id="PF13578">
    <property type="entry name" value="Methyltransf_24"/>
    <property type="match status" value="1"/>
</dbReference>
<sequence length="138" mass="15534">APEGIFIEIGVFKGKSAAILAEAQPLTLILIDDLSLDGADMDSWPQGRNIWSFCGRPLKWITEGISLLHHDASHEYDVVFADLERYLPQMVNNGLVVLHDFHGNSYPDVRRAWEAASEPYHWRHGGSADSVQVFQVYE</sequence>
<name>X0WHZ7_9ZZZZ</name>
<dbReference type="SUPFAM" id="SSF53335">
    <property type="entry name" value="S-adenosyl-L-methionine-dependent methyltransferases"/>
    <property type="match status" value="1"/>
</dbReference>
<comment type="caution">
    <text evidence="1">The sequence shown here is derived from an EMBL/GenBank/DDBJ whole genome shotgun (WGS) entry which is preliminary data.</text>
</comment>
<reference evidence="1" key="1">
    <citation type="journal article" date="2014" name="Front. Microbiol.">
        <title>High frequency of phylogenetically diverse reductive dehalogenase-homologous genes in deep subseafloor sedimentary metagenomes.</title>
        <authorList>
            <person name="Kawai M."/>
            <person name="Futagami T."/>
            <person name="Toyoda A."/>
            <person name="Takaki Y."/>
            <person name="Nishi S."/>
            <person name="Hori S."/>
            <person name="Arai W."/>
            <person name="Tsubouchi T."/>
            <person name="Morono Y."/>
            <person name="Uchiyama I."/>
            <person name="Ito T."/>
            <person name="Fujiyama A."/>
            <person name="Inagaki F."/>
            <person name="Takami H."/>
        </authorList>
    </citation>
    <scope>NUCLEOTIDE SEQUENCE</scope>
    <source>
        <strain evidence="1">Expedition CK06-06</strain>
    </source>
</reference>
<evidence type="ECO:0000313" key="1">
    <source>
        <dbReference type="EMBL" id="GAG12321.1"/>
    </source>
</evidence>